<accession>A0A0P9FDM9</accession>
<reference evidence="1 2" key="1">
    <citation type="submission" date="2015-09" db="EMBL/GenBank/DDBJ databases">
        <title>Draft genome sequence of Kouleothrix aurantiaca JCM 19913.</title>
        <authorList>
            <person name="Hemp J."/>
        </authorList>
    </citation>
    <scope>NUCLEOTIDE SEQUENCE [LARGE SCALE GENOMIC DNA]</scope>
    <source>
        <strain evidence="1 2">COM-B</strain>
    </source>
</reference>
<evidence type="ECO:0000313" key="1">
    <source>
        <dbReference type="EMBL" id="KPV54852.1"/>
    </source>
</evidence>
<keyword evidence="2" id="KW-1185">Reference proteome</keyword>
<comment type="caution">
    <text evidence="1">The sequence shown here is derived from an EMBL/GenBank/DDBJ whole genome shotgun (WGS) entry which is preliminary data.</text>
</comment>
<name>A0A0P9FDM9_9CHLR</name>
<sequence>MADALPTDRGTLYPKHTRYIDESKTNPGDLLAQMGPQMYEAAYKRGISLSAMLELEAPSTPEELKDGLDTFSRVLKYAGIRSHAIPELGIYASPLEDFLDSQTRALFPEWGARVWRKAQMGHFTTRAYQADDYAPGSIMNAWADQNGIRLERKLAPAIPLNAIVAQTTPVTGGAVRTFYMTDNAANERMVRVGELGEFPRATLTGGERMIRLRKYGRAFEMSYEDLRRVPIDRIAFHLARLAIQTEIDKVAAAIDVLINGDGNANTAATSINLTTLDSGATVGNLTLKAYIAYKMKLANPYMLTTILAQELIALQMLLLNVGSANVPLVNVANQMGIGQFRALNSGLSDGTELGWTTDAPSNQIVGFDARAALERYIEVGASLQETAKFITNQSQVLVLSEVEAFGILDQNATKILNLAA</sequence>
<proteinExistence type="predicted"/>
<dbReference type="Proteomes" id="UP000050509">
    <property type="component" value="Unassembled WGS sequence"/>
</dbReference>
<gene>
    <name evidence="1" type="ORF">SE17_01170</name>
</gene>
<dbReference type="AlphaFoldDB" id="A0A0P9FDM9"/>
<evidence type="ECO:0000313" key="2">
    <source>
        <dbReference type="Proteomes" id="UP000050509"/>
    </source>
</evidence>
<dbReference type="EMBL" id="LJCR01000011">
    <property type="protein sequence ID" value="KPV54852.1"/>
    <property type="molecule type" value="Genomic_DNA"/>
</dbReference>
<organism evidence="1 2">
    <name type="scientific">Kouleothrix aurantiaca</name>
    <dbReference type="NCBI Taxonomy" id="186479"/>
    <lineage>
        <taxon>Bacteria</taxon>
        <taxon>Bacillati</taxon>
        <taxon>Chloroflexota</taxon>
        <taxon>Chloroflexia</taxon>
        <taxon>Chloroflexales</taxon>
        <taxon>Roseiflexineae</taxon>
        <taxon>Roseiflexaceae</taxon>
        <taxon>Kouleothrix</taxon>
    </lineage>
</organism>
<protein>
    <recommendedName>
        <fullName evidence="3">Capsid protein</fullName>
    </recommendedName>
</protein>
<evidence type="ECO:0008006" key="3">
    <source>
        <dbReference type="Google" id="ProtNLM"/>
    </source>
</evidence>
<dbReference type="Pfam" id="PF25209">
    <property type="entry name" value="Phage_capsid_4"/>
    <property type="match status" value="1"/>
</dbReference>
<dbReference type="SUPFAM" id="SSF56563">
    <property type="entry name" value="Major capsid protein gp5"/>
    <property type="match status" value="1"/>
</dbReference>